<proteinExistence type="predicted"/>
<evidence type="ECO:0000313" key="1">
    <source>
        <dbReference type="EMBL" id="GIG07764.1"/>
    </source>
</evidence>
<dbReference type="InterPro" id="IPR054219">
    <property type="entry name" value="DUF6939"/>
</dbReference>
<accession>A0A8J3L2D5</accession>
<gene>
    <name evidence="1" type="ORF">Cco03nite_44640</name>
</gene>
<evidence type="ECO:0000313" key="2">
    <source>
        <dbReference type="Proteomes" id="UP000630887"/>
    </source>
</evidence>
<comment type="caution">
    <text evidence="1">The sequence shown here is derived from an EMBL/GenBank/DDBJ whole genome shotgun (WGS) entry which is preliminary data.</text>
</comment>
<name>A0A8J3L2D5_9ACTN</name>
<protein>
    <submittedName>
        <fullName evidence="1">Uncharacterized protein</fullName>
    </submittedName>
</protein>
<dbReference type="Pfam" id="PF22075">
    <property type="entry name" value="DUF6939"/>
    <property type="match status" value="1"/>
</dbReference>
<organism evidence="1 2">
    <name type="scientific">Catellatospora coxensis</name>
    <dbReference type="NCBI Taxonomy" id="310354"/>
    <lineage>
        <taxon>Bacteria</taxon>
        <taxon>Bacillati</taxon>
        <taxon>Actinomycetota</taxon>
        <taxon>Actinomycetes</taxon>
        <taxon>Micromonosporales</taxon>
        <taxon>Micromonosporaceae</taxon>
        <taxon>Catellatospora</taxon>
    </lineage>
</organism>
<dbReference type="AlphaFoldDB" id="A0A8J3L2D5"/>
<dbReference type="EMBL" id="BONI01000038">
    <property type="protein sequence ID" value="GIG07764.1"/>
    <property type="molecule type" value="Genomic_DNA"/>
</dbReference>
<dbReference type="Proteomes" id="UP000630887">
    <property type="component" value="Unassembled WGS sequence"/>
</dbReference>
<sequence>MDVHLASRRRAAASIEAAYPGAVVVDVTSRGPQPWVRLSPFCPHGDIPVPFTPGVTSQSVEGVWQALKVFMHADVDPGKLAVTAMRGLKRTTAAYGPPLGHRRGLHGTILLGYEHARREIYLPTYRHVLEGAAAAEVARLRELAGSGTLVLLDYTLNGDPADLRTPLSHAALLRRHLLGDWPSEIHVEPAAAAG</sequence>
<reference evidence="1 2" key="1">
    <citation type="submission" date="2021-01" db="EMBL/GenBank/DDBJ databases">
        <title>Whole genome shotgun sequence of Catellatospora coxensis NBRC 107359.</title>
        <authorList>
            <person name="Komaki H."/>
            <person name="Tamura T."/>
        </authorList>
    </citation>
    <scope>NUCLEOTIDE SEQUENCE [LARGE SCALE GENOMIC DNA]</scope>
    <source>
        <strain evidence="1 2">NBRC 107359</strain>
    </source>
</reference>
<dbReference type="RefSeq" id="WP_203694102.1">
    <property type="nucleotide sequence ID" value="NZ_BAAALC010000029.1"/>
</dbReference>
<keyword evidence="2" id="KW-1185">Reference proteome</keyword>